<evidence type="ECO:0000313" key="2">
    <source>
        <dbReference type="EMBL" id="KKQ40167.1"/>
    </source>
</evidence>
<comment type="caution">
    <text evidence="2">The sequence shown here is derived from an EMBL/GenBank/DDBJ whole genome shotgun (WGS) entry which is preliminary data.</text>
</comment>
<reference evidence="2 3" key="1">
    <citation type="journal article" date="2015" name="Nature">
        <title>rRNA introns, odd ribosomes, and small enigmatic genomes across a large radiation of phyla.</title>
        <authorList>
            <person name="Brown C.T."/>
            <person name="Hug L.A."/>
            <person name="Thomas B.C."/>
            <person name="Sharon I."/>
            <person name="Castelle C.J."/>
            <person name="Singh A."/>
            <person name="Wilkins M.J."/>
            <person name="Williams K.H."/>
            <person name="Banfield J.F."/>
        </authorList>
    </citation>
    <scope>NUCLEOTIDE SEQUENCE [LARGE SCALE GENOMIC DNA]</scope>
</reference>
<protein>
    <submittedName>
        <fullName evidence="2">Uncharacterized protein</fullName>
    </submittedName>
</protein>
<organism evidence="2 3">
    <name type="scientific">Candidatus Magasanikbacteria bacterium GW2011_GWA2_37_8</name>
    <dbReference type="NCBI Taxonomy" id="1619036"/>
    <lineage>
        <taxon>Bacteria</taxon>
        <taxon>Candidatus Magasanikiibacteriota</taxon>
    </lineage>
</organism>
<keyword evidence="1" id="KW-0732">Signal</keyword>
<evidence type="ECO:0000256" key="1">
    <source>
        <dbReference type="SAM" id="SignalP"/>
    </source>
</evidence>
<evidence type="ECO:0000313" key="3">
    <source>
        <dbReference type="Proteomes" id="UP000034333"/>
    </source>
</evidence>
<name>A0A0G0HDA7_9BACT</name>
<feature type="chain" id="PRO_5002532366" evidence="1">
    <location>
        <begin position="25"/>
        <end position="165"/>
    </location>
</feature>
<sequence length="165" mass="17795">MKKFLLFVFLVAGVLLFAKTNVLAVSFKDPACASASNYCKCNFTNYYVAPDEGSGAVHTVTSCSPAWSFFTIQYDQTEIVINFDSKAKVCDVDSMGLGVDRLIGEQCIIGSYVKADACDCNVSDGESANLGVISKDASINQTEIGLFAGNFFEMRSQQISTAIQT</sequence>
<dbReference type="Proteomes" id="UP000034333">
    <property type="component" value="Unassembled WGS sequence"/>
</dbReference>
<dbReference type="STRING" id="1619036.US58_C0023G0001"/>
<accession>A0A0G0HDA7</accession>
<dbReference type="AlphaFoldDB" id="A0A0G0HDA7"/>
<dbReference type="EMBL" id="LBTN01000023">
    <property type="protein sequence ID" value="KKQ40167.1"/>
    <property type="molecule type" value="Genomic_DNA"/>
</dbReference>
<feature type="signal peptide" evidence="1">
    <location>
        <begin position="1"/>
        <end position="24"/>
    </location>
</feature>
<proteinExistence type="predicted"/>
<feature type="non-terminal residue" evidence="2">
    <location>
        <position position="165"/>
    </location>
</feature>
<gene>
    <name evidence="2" type="ORF">US58_C0023G0001</name>
</gene>